<dbReference type="Proteomes" id="UP000663877">
    <property type="component" value="Unassembled WGS sequence"/>
</dbReference>
<dbReference type="Proteomes" id="UP000663832">
    <property type="component" value="Unassembled WGS sequence"/>
</dbReference>
<dbReference type="OrthoDB" id="10028586at2759"/>
<organism evidence="2 4">
    <name type="scientific">Adineta steineri</name>
    <dbReference type="NCBI Taxonomy" id="433720"/>
    <lineage>
        <taxon>Eukaryota</taxon>
        <taxon>Metazoa</taxon>
        <taxon>Spiralia</taxon>
        <taxon>Gnathifera</taxon>
        <taxon>Rotifera</taxon>
        <taxon>Eurotatoria</taxon>
        <taxon>Bdelloidea</taxon>
        <taxon>Adinetida</taxon>
        <taxon>Adinetidae</taxon>
        <taxon>Adineta</taxon>
    </lineage>
</organism>
<evidence type="ECO:0000313" key="1">
    <source>
        <dbReference type="EMBL" id="CAF0783783.1"/>
    </source>
</evidence>
<accession>A0A814B931</accession>
<dbReference type="EMBL" id="CAJNOI010000010">
    <property type="protein sequence ID" value="CAF0783783.1"/>
    <property type="molecule type" value="Genomic_DNA"/>
</dbReference>
<evidence type="ECO:0000313" key="3">
    <source>
        <dbReference type="EMBL" id="CAF0937961.1"/>
    </source>
</evidence>
<evidence type="ECO:0000313" key="2">
    <source>
        <dbReference type="EMBL" id="CAF0923793.1"/>
    </source>
</evidence>
<reference evidence="2" key="1">
    <citation type="submission" date="2021-02" db="EMBL/GenBank/DDBJ databases">
        <authorList>
            <person name="Nowell W R."/>
        </authorList>
    </citation>
    <scope>NUCLEOTIDE SEQUENCE</scope>
</reference>
<dbReference type="EMBL" id="CAJNOM010000055">
    <property type="protein sequence ID" value="CAF0937961.1"/>
    <property type="molecule type" value="Genomic_DNA"/>
</dbReference>
<evidence type="ECO:0000313" key="4">
    <source>
        <dbReference type="Proteomes" id="UP000663832"/>
    </source>
</evidence>
<comment type="caution">
    <text evidence="2">The sequence shown here is derived from an EMBL/GenBank/DDBJ whole genome shotgun (WGS) entry which is preliminary data.</text>
</comment>
<protein>
    <submittedName>
        <fullName evidence="2">Uncharacterized protein</fullName>
    </submittedName>
</protein>
<sequence>MNESTVTMEHSDSKFFSQRAKHISLLNEQTSTIFVPPQSSPKEVRFQFSNRAYIPITETQLNPVEQDHENTISIDYHKSMNTDRGRTTIPLSSFILQKDSLLPTSTPTTNTITTPIFVMHDEVQFVRPYFGPPCNNNIQTSSLTSLKRQVLLSALKEIESGLKAL</sequence>
<gene>
    <name evidence="1" type="ORF">BJG266_LOCUS4280</name>
    <name evidence="2" type="ORF">QVE165_LOCUS10698</name>
    <name evidence="3" type="ORF">QVE165_LOCUS11483</name>
</gene>
<dbReference type="EMBL" id="CAJNOM010000050">
    <property type="protein sequence ID" value="CAF0923793.1"/>
    <property type="molecule type" value="Genomic_DNA"/>
</dbReference>
<keyword evidence="4" id="KW-1185">Reference proteome</keyword>
<proteinExistence type="predicted"/>
<name>A0A814B931_9BILA</name>
<dbReference type="AlphaFoldDB" id="A0A814B931"/>